<dbReference type="Pfam" id="PF10824">
    <property type="entry name" value="T7SS_ESX_EspC"/>
    <property type="match status" value="1"/>
</dbReference>
<dbReference type="GO" id="GO:0009306">
    <property type="term" value="P:protein secretion"/>
    <property type="evidence" value="ECO:0007669"/>
    <property type="project" value="InterPro"/>
</dbReference>
<gene>
    <name evidence="1" type="ORF">DFR74_10265</name>
</gene>
<dbReference type="Gene3D" id="1.20.1260.20">
    <property type="entry name" value="PPE superfamily"/>
    <property type="match status" value="1"/>
</dbReference>
<organism evidence="1 2">
    <name type="scientific">Nocardia puris</name>
    <dbReference type="NCBI Taxonomy" id="208602"/>
    <lineage>
        <taxon>Bacteria</taxon>
        <taxon>Bacillati</taxon>
        <taxon>Actinomycetota</taxon>
        <taxon>Actinomycetes</taxon>
        <taxon>Mycobacteriales</taxon>
        <taxon>Nocardiaceae</taxon>
        <taxon>Nocardia</taxon>
    </lineage>
</organism>
<dbReference type="InterPro" id="IPR038332">
    <property type="entry name" value="PPE_sf"/>
</dbReference>
<dbReference type="SUPFAM" id="SSF140453">
    <property type="entry name" value="EsxAB dimer-like"/>
    <property type="match status" value="1"/>
</dbReference>
<reference evidence="1 2" key="1">
    <citation type="submission" date="2018-06" db="EMBL/GenBank/DDBJ databases">
        <title>Genomic Encyclopedia of Type Strains, Phase IV (KMG-IV): sequencing the most valuable type-strain genomes for metagenomic binning, comparative biology and taxonomic classification.</title>
        <authorList>
            <person name="Goeker M."/>
        </authorList>
    </citation>
    <scope>NUCLEOTIDE SEQUENCE [LARGE SCALE GENOMIC DNA]</scope>
    <source>
        <strain evidence="1 2">DSM 44599</strain>
    </source>
</reference>
<dbReference type="AlphaFoldDB" id="A0A366DVU9"/>
<sequence>MGVVSLSDSLNVDPERIRTHAGNVEKLAAPLAQALEAARAVSAPSDAFGKLCASLPPLFVDSVQEDGIAAIQAAIDAVGVDAGKLRQVADGFTTTDASNANKVKSAQSDLPGGSRSNPLIASVEDSTEWYSGVTLFETVADLNSAISSGSWIEAGVGLVATGIEVAAMVVDPLGTLAGFGVGFLIEHVQPLQDALDWVARDPDQITAYAKTWENVSAKIAETAASHKSAVGSDTEEWQGAAASAYKTRAAETADALSAAVEAASAASQAISMAGSIVAAVRMTVRDIVLDGSTPIHFNLDGLSDSEWMSAARSARNFDPRFDGHATPWELGFIQDNRASWHTTGTGAFPSATEHRFW</sequence>
<dbReference type="InterPro" id="IPR036689">
    <property type="entry name" value="ESAT-6-like_sf"/>
</dbReference>
<keyword evidence="2" id="KW-1185">Reference proteome</keyword>
<protein>
    <submittedName>
        <fullName evidence="1">Excreted virulence factor EspC (Type VII ESX diderm)</fullName>
    </submittedName>
</protein>
<evidence type="ECO:0000313" key="1">
    <source>
        <dbReference type="EMBL" id="RBO93649.1"/>
    </source>
</evidence>
<dbReference type="STRING" id="1210090.GCA_001613185_05200"/>
<name>A0A366DVU9_9NOCA</name>
<dbReference type="EMBL" id="QNRE01000002">
    <property type="protein sequence ID" value="RBO93649.1"/>
    <property type="molecule type" value="Genomic_DNA"/>
</dbReference>
<comment type="caution">
    <text evidence="1">The sequence shown here is derived from an EMBL/GenBank/DDBJ whole genome shotgun (WGS) entry which is preliminary data.</text>
</comment>
<proteinExistence type="predicted"/>
<accession>A0A366DVU9</accession>
<evidence type="ECO:0000313" key="2">
    <source>
        <dbReference type="Proteomes" id="UP000252586"/>
    </source>
</evidence>
<dbReference type="InterPro" id="IPR022536">
    <property type="entry name" value="EspC"/>
</dbReference>
<dbReference type="Proteomes" id="UP000252586">
    <property type="component" value="Unassembled WGS sequence"/>
</dbReference>